<protein>
    <recommendedName>
        <fullName evidence="6 7">Large ribosomal subunit protein uL3</fullName>
    </recommendedName>
</protein>
<keyword evidence="4 7" id="KW-0689">Ribosomal protein</keyword>
<dbReference type="PANTHER" id="PTHR11229:SF16">
    <property type="entry name" value="LARGE RIBOSOMAL SUBUNIT PROTEIN UL3C"/>
    <property type="match status" value="1"/>
</dbReference>
<evidence type="ECO:0000256" key="4">
    <source>
        <dbReference type="ARBA" id="ARBA00022980"/>
    </source>
</evidence>
<evidence type="ECO:0000256" key="10">
    <source>
        <dbReference type="SAM" id="MobiDB-lite"/>
    </source>
</evidence>
<proteinExistence type="inferred from homology"/>
<comment type="function">
    <text evidence="7 9">One of the primary rRNA binding proteins, it binds directly near the 3'-end of the 23S rRNA, where it nucleates assembly of the 50S subunit.</text>
</comment>
<evidence type="ECO:0000256" key="3">
    <source>
        <dbReference type="ARBA" id="ARBA00022884"/>
    </source>
</evidence>
<reference evidence="11 12" key="1">
    <citation type="submission" date="2019-03" db="EMBL/GenBank/DDBJ databases">
        <title>Metabolic potential of uncultured bacteria and archaea associated with petroleum seepage in deep-sea sediments.</title>
        <authorList>
            <person name="Dong X."/>
            <person name="Hubert C."/>
        </authorList>
    </citation>
    <scope>NUCLEOTIDE SEQUENCE [LARGE SCALE GENOMIC DNA]</scope>
    <source>
        <strain evidence="11">E29_bin28</strain>
    </source>
</reference>
<evidence type="ECO:0000256" key="2">
    <source>
        <dbReference type="ARBA" id="ARBA00022730"/>
    </source>
</evidence>
<keyword evidence="5 7" id="KW-0687">Ribonucleoprotein</keyword>
<organism evidence="11 12">
    <name type="scientific">Aerophobetes bacterium</name>
    <dbReference type="NCBI Taxonomy" id="2030807"/>
    <lineage>
        <taxon>Bacteria</taxon>
        <taxon>Candidatus Aerophobota</taxon>
    </lineage>
</organism>
<dbReference type="AlphaFoldDB" id="A0A523YP20"/>
<evidence type="ECO:0000256" key="7">
    <source>
        <dbReference type="HAMAP-Rule" id="MF_01325"/>
    </source>
</evidence>
<name>A0A523YP20_UNCAE</name>
<dbReference type="InterPro" id="IPR009000">
    <property type="entry name" value="Transl_B-barrel_sf"/>
</dbReference>
<feature type="region of interest" description="Disordered" evidence="10">
    <location>
        <begin position="132"/>
        <end position="165"/>
    </location>
</feature>
<dbReference type="Pfam" id="PF00297">
    <property type="entry name" value="Ribosomal_L3"/>
    <property type="match status" value="1"/>
</dbReference>
<comment type="caution">
    <text evidence="11">The sequence shown here is derived from an EMBL/GenBank/DDBJ whole genome shotgun (WGS) entry which is preliminary data.</text>
</comment>
<dbReference type="Gene3D" id="2.40.30.10">
    <property type="entry name" value="Translation factors"/>
    <property type="match status" value="1"/>
</dbReference>
<evidence type="ECO:0000256" key="6">
    <source>
        <dbReference type="ARBA" id="ARBA00035243"/>
    </source>
</evidence>
<dbReference type="Proteomes" id="UP000316925">
    <property type="component" value="Unassembled WGS sequence"/>
</dbReference>
<dbReference type="Gene3D" id="3.30.160.810">
    <property type="match status" value="1"/>
</dbReference>
<dbReference type="InterPro" id="IPR019926">
    <property type="entry name" value="Ribosomal_uL3_CS"/>
</dbReference>
<dbReference type="SUPFAM" id="SSF50447">
    <property type="entry name" value="Translation proteins"/>
    <property type="match status" value="1"/>
</dbReference>
<dbReference type="GO" id="GO:0003735">
    <property type="term" value="F:structural constituent of ribosome"/>
    <property type="evidence" value="ECO:0007669"/>
    <property type="project" value="UniProtKB-UniRule"/>
</dbReference>
<dbReference type="InterPro" id="IPR019927">
    <property type="entry name" value="Ribosomal_uL3_bac/org-type"/>
</dbReference>
<dbReference type="PROSITE" id="PS00474">
    <property type="entry name" value="RIBOSOMAL_L3"/>
    <property type="match status" value="1"/>
</dbReference>
<dbReference type="GO" id="GO:0022625">
    <property type="term" value="C:cytosolic large ribosomal subunit"/>
    <property type="evidence" value="ECO:0007669"/>
    <property type="project" value="TreeGrafter"/>
</dbReference>
<dbReference type="GO" id="GO:0006412">
    <property type="term" value="P:translation"/>
    <property type="evidence" value="ECO:0007669"/>
    <property type="project" value="UniProtKB-UniRule"/>
</dbReference>
<dbReference type="EMBL" id="SOIJ01000131">
    <property type="protein sequence ID" value="TET93227.1"/>
    <property type="molecule type" value="Genomic_DNA"/>
</dbReference>
<accession>A0A523YP20</accession>
<dbReference type="GO" id="GO:0019843">
    <property type="term" value="F:rRNA binding"/>
    <property type="evidence" value="ECO:0007669"/>
    <property type="project" value="UniProtKB-UniRule"/>
</dbReference>
<dbReference type="PANTHER" id="PTHR11229">
    <property type="entry name" value="50S RIBOSOMAL PROTEIN L3"/>
    <property type="match status" value="1"/>
</dbReference>
<dbReference type="InterPro" id="IPR000597">
    <property type="entry name" value="Ribosomal_uL3"/>
</dbReference>
<evidence type="ECO:0000256" key="5">
    <source>
        <dbReference type="ARBA" id="ARBA00023274"/>
    </source>
</evidence>
<evidence type="ECO:0000313" key="12">
    <source>
        <dbReference type="Proteomes" id="UP000316925"/>
    </source>
</evidence>
<dbReference type="NCBIfam" id="TIGR03625">
    <property type="entry name" value="L3_bact"/>
    <property type="match status" value="1"/>
</dbReference>
<evidence type="ECO:0000256" key="8">
    <source>
        <dbReference type="RuleBase" id="RU003905"/>
    </source>
</evidence>
<evidence type="ECO:0000313" key="11">
    <source>
        <dbReference type="EMBL" id="TET93227.1"/>
    </source>
</evidence>
<dbReference type="FunFam" id="3.30.160.810:FF:000001">
    <property type="entry name" value="50S ribosomal protein L3"/>
    <property type="match status" value="1"/>
</dbReference>
<evidence type="ECO:0000256" key="9">
    <source>
        <dbReference type="RuleBase" id="RU003906"/>
    </source>
</evidence>
<keyword evidence="2 7" id="KW-0699">rRNA-binding</keyword>
<dbReference type="FunFam" id="2.40.30.10:FF:000004">
    <property type="entry name" value="50S ribosomal protein L3"/>
    <property type="match status" value="1"/>
</dbReference>
<evidence type="ECO:0000256" key="1">
    <source>
        <dbReference type="ARBA" id="ARBA00006540"/>
    </source>
</evidence>
<sequence>MMRVILGKKIGMSQIYEDNSLIPVTVVEAGPCIVVQRKVKEKDGYNAVQLGFEEVKETRVNKPKLGHFRKAKVSPCRFLKEFRVEDIGGLKVGDMIKVGVFKEGDLVDVAGVSKGKGFAGVVKRYGFKGGPASHGAKQWHRRPGSIGASSDPSRVFKGKKMPGRMGSEKVTARNLKLVKIDEKLNLLLIKGSLPGRKGGFVAIKGTEN</sequence>
<gene>
    <name evidence="7" type="primary">rplC</name>
    <name evidence="11" type="ORF">E3J33_02290</name>
</gene>
<comment type="similarity">
    <text evidence="1 7 8">Belongs to the universal ribosomal protein uL3 family.</text>
</comment>
<comment type="subunit">
    <text evidence="7 9">Part of the 50S ribosomal subunit. Forms a cluster with proteins L14 and L19.</text>
</comment>
<keyword evidence="3 7" id="KW-0694">RNA-binding</keyword>
<dbReference type="HAMAP" id="MF_01325_B">
    <property type="entry name" value="Ribosomal_uL3_B"/>
    <property type="match status" value="1"/>
</dbReference>